<comment type="caution">
    <text evidence="2">The sequence shown here is derived from an EMBL/GenBank/DDBJ whole genome shotgun (WGS) entry which is preliminary data.</text>
</comment>
<evidence type="ECO:0000313" key="3">
    <source>
        <dbReference type="Proteomes" id="UP001595962"/>
    </source>
</evidence>
<feature type="transmembrane region" description="Helical" evidence="1">
    <location>
        <begin position="39"/>
        <end position="60"/>
    </location>
</feature>
<keyword evidence="1" id="KW-0812">Transmembrane</keyword>
<evidence type="ECO:0000256" key="1">
    <source>
        <dbReference type="SAM" id="Phobius"/>
    </source>
</evidence>
<organism evidence="2 3">
    <name type="scientific">Rheinheimera marina</name>
    <dbReference type="NCBI Taxonomy" id="1774958"/>
    <lineage>
        <taxon>Bacteria</taxon>
        <taxon>Pseudomonadati</taxon>
        <taxon>Pseudomonadota</taxon>
        <taxon>Gammaproteobacteria</taxon>
        <taxon>Chromatiales</taxon>
        <taxon>Chromatiaceae</taxon>
        <taxon>Rheinheimera</taxon>
    </lineage>
</organism>
<accession>A0ABV9JK81</accession>
<keyword evidence="1" id="KW-1133">Transmembrane helix</keyword>
<dbReference type="Proteomes" id="UP001595962">
    <property type="component" value="Unassembled WGS sequence"/>
</dbReference>
<dbReference type="RefSeq" id="WP_377332693.1">
    <property type="nucleotide sequence ID" value="NZ_JBHSGB010000006.1"/>
</dbReference>
<sequence>MKLPVRWLNKTLFYCGLTGLSFQLIVSAVLLVQGQSRELHWWFHWAAPLVCMLWGLLPALQLQKEPTNKES</sequence>
<keyword evidence="3" id="KW-1185">Reference proteome</keyword>
<keyword evidence="1" id="KW-0472">Membrane</keyword>
<protein>
    <submittedName>
        <fullName evidence="2">Uncharacterized protein</fullName>
    </submittedName>
</protein>
<evidence type="ECO:0000313" key="2">
    <source>
        <dbReference type="EMBL" id="MFC4654657.1"/>
    </source>
</evidence>
<name>A0ABV9JK81_9GAMM</name>
<proteinExistence type="predicted"/>
<dbReference type="EMBL" id="JBHSGB010000006">
    <property type="protein sequence ID" value="MFC4654657.1"/>
    <property type="molecule type" value="Genomic_DNA"/>
</dbReference>
<reference evidence="3" key="1">
    <citation type="journal article" date="2019" name="Int. J. Syst. Evol. Microbiol.">
        <title>The Global Catalogue of Microorganisms (GCM) 10K type strain sequencing project: providing services to taxonomists for standard genome sequencing and annotation.</title>
        <authorList>
            <consortium name="The Broad Institute Genomics Platform"/>
            <consortium name="The Broad Institute Genome Sequencing Center for Infectious Disease"/>
            <person name="Wu L."/>
            <person name="Ma J."/>
        </authorList>
    </citation>
    <scope>NUCLEOTIDE SEQUENCE [LARGE SCALE GENOMIC DNA]</scope>
    <source>
        <strain evidence="3">DT28</strain>
    </source>
</reference>
<feature type="transmembrane region" description="Helical" evidence="1">
    <location>
        <begin position="12"/>
        <end position="33"/>
    </location>
</feature>
<gene>
    <name evidence="2" type="ORF">ACFO3I_06440</name>
</gene>